<name>A0A6J6XRG5_9ZZZZ</name>
<dbReference type="PANTHER" id="PTHR42663">
    <property type="entry name" value="HYDROLASE C777.06C-RELATED-RELATED"/>
    <property type="match status" value="1"/>
</dbReference>
<dbReference type="EMBL" id="CAFAAJ010000045">
    <property type="protein sequence ID" value="CAB4799880.1"/>
    <property type="molecule type" value="Genomic_DNA"/>
</dbReference>
<evidence type="ECO:0000259" key="1">
    <source>
        <dbReference type="Pfam" id="PF12706"/>
    </source>
</evidence>
<evidence type="ECO:0000313" key="2">
    <source>
        <dbReference type="EMBL" id="CAB4799880.1"/>
    </source>
</evidence>
<proteinExistence type="predicted"/>
<evidence type="ECO:0000313" key="3">
    <source>
        <dbReference type="EMBL" id="CAB4974929.1"/>
    </source>
</evidence>
<dbReference type="Gene3D" id="3.60.15.10">
    <property type="entry name" value="Ribonuclease Z/Hydroxyacylglutathione hydrolase-like"/>
    <property type="match status" value="1"/>
</dbReference>
<gene>
    <name evidence="2" type="ORF">UFOPK3001_00887</name>
    <name evidence="3" type="ORF">UFOPK3954_00179</name>
</gene>
<accession>A0A6J6XRG5</accession>
<reference evidence="2" key="1">
    <citation type="submission" date="2020-05" db="EMBL/GenBank/DDBJ databases">
        <authorList>
            <person name="Chiriac C."/>
            <person name="Salcher M."/>
            <person name="Ghai R."/>
            <person name="Kavagutti S V."/>
        </authorList>
    </citation>
    <scope>NUCLEOTIDE SEQUENCE</scope>
</reference>
<dbReference type="PANTHER" id="PTHR42663:SF4">
    <property type="entry name" value="SLL1036 PROTEIN"/>
    <property type="match status" value="1"/>
</dbReference>
<organism evidence="2">
    <name type="scientific">freshwater metagenome</name>
    <dbReference type="NCBI Taxonomy" id="449393"/>
    <lineage>
        <taxon>unclassified sequences</taxon>
        <taxon>metagenomes</taxon>
        <taxon>ecological metagenomes</taxon>
    </lineage>
</organism>
<dbReference type="InterPro" id="IPR001279">
    <property type="entry name" value="Metallo-B-lactamas"/>
</dbReference>
<dbReference type="CDD" id="cd07715">
    <property type="entry name" value="TaR3-like_MBL-fold"/>
    <property type="match status" value="1"/>
</dbReference>
<dbReference type="EMBL" id="CAFBON010000009">
    <property type="protein sequence ID" value="CAB4974929.1"/>
    <property type="molecule type" value="Genomic_DNA"/>
</dbReference>
<dbReference type="Pfam" id="PF12706">
    <property type="entry name" value="Lactamase_B_2"/>
    <property type="match status" value="1"/>
</dbReference>
<feature type="domain" description="Metallo-beta-lactamase" evidence="1">
    <location>
        <begin position="37"/>
        <end position="211"/>
    </location>
</feature>
<sequence>MSVDAPGEDPLVFDLGTGLRYFGRNQPHDGSFRGTCLLTHLHWDHTQGLPFFVPILRDGAKLDIYGPTQEDGATVRTAMSRFMAPPHFPVELDKLPGAINFFDVGDHDFFVGGFAVRSRLIPHVGNTLGFRVEWNGLSIAYLSDHQQPYDGSFGATDGAMDLVRGADLVIHDAQYTPEEFEMKSTWGHCTVDYAVWLAATAGAKRLALFHHDPTRHDDDVDALLCAARESGREQGVEVFAASEGLTVSLDAA</sequence>
<protein>
    <submittedName>
        <fullName evidence="2">Unannotated protein</fullName>
    </submittedName>
</protein>
<dbReference type="SUPFAM" id="SSF56281">
    <property type="entry name" value="Metallo-hydrolase/oxidoreductase"/>
    <property type="match status" value="1"/>
</dbReference>
<dbReference type="InterPro" id="IPR036866">
    <property type="entry name" value="RibonucZ/Hydroxyglut_hydro"/>
</dbReference>
<dbReference type="AlphaFoldDB" id="A0A6J6XRG5"/>